<dbReference type="Gene3D" id="1.10.630.10">
    <property type="entry name" value="Cytochrome P450"/>
    <property type="match status" value="1"/>
</dbReference>
<evidence type="ECO:0000256" key="2">
    <source>
        <dbReference type="ARBA" id="ARBA00022617"/>
    </source>
</evidence>
<keyword evidence="3 7" id="KW-0479">Metal-binding</keyword>
<proteinExistence type="inferred from homology"/>
<organism evidence="9 10">
    <name type="scientific">Streptomyces finlayi</name>
    <dbReference type="NCBI Taxonomy" id="67296"/>
    <lineage>
        <taxon>Bacteria</taxon>
        <taxon>Bacillati</taxon>
        <taxon>Actinomycetota</taxon>
        <taxon>Actinomycetes</taxon>
        <taxon>Kitasatosporales</taxon>
        <taxon>Streptomycetaceae</taxon>
        <taxon>Streptomyces</taxon>
    </lineage>
</organism>
<dbReference type="GO" id="GO:0016705">
    <property type="term" value="F:oxidoreductase activity, acting on paired donors, with incorporation or reduction of molecular oxygen"/>
    <property type="evidence" value="ECO:0007669"/>
    <property type="project" value="InterPro"/>
</dbReference>
<dbReference type="Proteomes" id="UP000638353">
    <property type="component" value="Unassembled WGS sequence"/>
</dbReference>
<feature type="compositionally biased region" description="Polar residues" evidence="8">
    <location>
        <begin position="415"/>
        <end position="425"/>
    </location>
</feature>
<name>A0A918WZZ9_9ACTN</name>
<evidence type="ECO:0000256" key="8">
    <source>
        <dbReference type="SAM" id="MobiDB-lite"/>
    </source>
</evidence>
<dbReference type="InterPro" id="IPR002397">
    <property type="entry name" value="Cyt_P450_B"/>
</dbReference>
<evidence type="ECO:0000256" key="1">
    <source>
        <dbReference type="ARBA" id="ARBA00010617"/>
    </source>
</evidence>
<comment type="caution">
    <text evidence="9">The sequence shown here is derived from an EMBL/GenBank/DDBJ whole genome shotgun (WGS) entry which is preliminary data.</text>
</comment>
<dbReference type="PROSITE" id="PS00086">
    <property type="entry name" value="CYTOCHROME_P450"/>
    <property type="match status" value="1"/>
</dbReference>
<evidence type="ECO:0000256" key="3">
    <source>
        <dbReference type="ARBA" id="ARBA00022723"/>
    </source>
</evidence>
<dbReference type="AlphaFoldDB" id="A0A918WZZ9"/>
<dbReference type="GO" id="GO:0005506">
    <property type="term" value="F:iron ion binding"/>
    <property type="evidence" value="ECO:0007669"/>
    <property type="project" value="InterPro"/>
</dbReference>
<keyword evidence="6 7" id="KW-0503">Monooxygenase</keyword>
<sequence>MRELPVKFDSRDPAVVADPYRVYAALREAGRLARGAAGQWVVSHHQDVSRLLKDRRLGHEYPPEYHEFSTGAGPANEFLKRIVLDQDAPAHTFLRGIMQRSFSPRLMRRLEEYVAEQVDRLMAEAQARAGSGGVLDVVGDLAFPLPVTVVCELIGIPDVDRDAVRPHAVELAKAFALYVPVEERAAAHEAVTWLRTYVSALVDERAKRPADDLISNLLAAQRAQPDFDRETLVDNVVFLFFAGFETTTNLISTIFSALLQHPEQLALLRQRPELAVPGVEEFLRYDAPIQATARYVKEAVEIEGRTVRAGRILVLLLGSANHDPARFADPGRLDITRAPNPHVSFGGGVHHCLGAALAQVEGRAVLRWLAHAPGTPTAAGAVERRPSVTFRAYRSIPVRLEPAPAGKPRPGRSPGQPTGSSLRTS</sequence>
<dbReference type="PANTHER" id="PTHR46696">
    <property type="entry name" value="P450, PUTATIVE (EUROFUNG)-RELATED"/>
    <property type="match status" value="1"/>
</dbReference>
<dbReference type="EMBL" id="BMVC01000008">
    <property type="protein sequence ID" value="GHC99760.1"/>
    <property type="molecule type" value="Genomic_DNA"/>
</dbReference>
<dbReference type="InterPro" id="IPR017972">
    <property type="entry name" value="Cyt_P450_CS"/>
</dbReference>
<dbReference type="PANTHER" id="PTHR46696:SF1">
    <property type="entry name" value="CYTOCHROME P450 YJIB-RELATED"/>
    <property type="match status" value="1"/>
</dbReference>
<evidence type="ECO:0000313" key="9">
    <source>
        <dbReference type="EMBL" id="GHC99760.1"/>
    </source>
</evidence>
<evidence type="ECO:0000256" key="5">
    <source>
        <dbReference type="ARBA" id="ARBA00023004"/>
    </source>
</evidence>
<dbReference type="InterPro" id="IPR036396">
    <property type="entry name" value="Cyt_P450_sf"/>
</dbReference>
<dbReference type="GO" id="GO:0020037">
    <property type="term" value="F:heme binding"/>
    <property type="evidence" value="ECO:0007669"/>
    <property type="project" value="InterPro"/>
</dbReference>
<dbReference type="InterPro" id="IPR001128">
    <property type="entry name" value="Cyt_P450"/>
</dbReference>
<feature type="region of interest" description="Disordered" evidence="8">
    <location>
        <begin position="399"/>
        <end position="425"/>
    </location>
</feature>
<reference evidence="9" key="1">
    <citation type="journal article" date="2014" name="Int. J. Syst. Evol. Microbiol.">
        <title>Complete genome sequence of Corynebacterium casei LMG S-19264T (=DSM 44701T), isolated from a smear-ripened cheese.</title>
        <authorList>
            <consortium name="US DOE Joint Genome Institute (JGI-PGF)"/>
            <person name="Walter F."/>
            <person name="Albersmeier A."/>
            <person name="Kalinowski J."/>
            <person name="Ruckert C."/>
        </authorList>
    </citation>
    <scope>NUCLEOTIDE SEQUENCE</scope>
    <source>
        <strain evidence="9">JCM 4637</strain>
    </source>
</reference>
<dbReference type="FunFam" id="1.10.630.10:FF:000018">
    <property type="entry name" value="Cytochrome P450 monooxygenase"/>
    <property type="match status" value="1"/>
</dbReference>
<reference evidence="9" key="2">
    <citation type="submission" date="2020-09" db="EMBL/GenBank/DDBJ databases">
        <authorList>
            <person name="Sun Q."/>
            <person name="Ohkuma M."/>
        </authorList>
    </citation>
    <scope>NUCLEOTIDE SEQUENCE</scope>
    <source>
        <strain evidence="9">JCM 4637</strain>
    </source>
</reference>
<gene>
    <name evidence="9" type="ORF">GCM10010334_43640</name>
</gene>
<dbReference type="Pfam" id="PF00067">
    <property type="entry name" value="p450"/>
    <property type="match status" value="2"/>
</dbReference>
<evidence type="ECO:0000313" key="10">
    <source>
        <dbReference type="Proteomes" id="UP000638353"/>
    </source>
</evidence>
<evidence type="ECO:0000256" key="7">
    <source>
        <dbReference type="RuleBase" id="RU000461"/>
    </source>
</evidence>
<evidence type="ECO:0000256" key="4">
    <source>
        <dbReference type="ARBA" id="ARBA00023002"/>
    </source>
</evidence>
<dbReference type="RefSeq" id="WP_229898084.1">
    <property type="nucleotide sequence ID" value="NZ_BMVC01000008.1"/>
</dbReference>
<comment type="similarity">
    <text evidence="1 7">Belongs to the cytochrome P450 family.</text>
</comment>
<keyword evidence="5 7" id="KW-0408">Iron</keyword>
<dbReference type="GO" id="GO:0004497">
    <property type="term" value="F:monooxygenase activity"/>
    <property type="evidence" value="ECO:0007669"/>
    <property type="project" value="UniProtKB-KW"/>
</dbReference>
<keyword evidence="4 7" id="KW-0560">Oxidoreductase</keyword>
<dbReference type="SUPFAM" id="SSF48264">
    <property type="entry name" value="Cytochrome P450"/>
    <property type="match status" value="1"/>
</dbReference>
<keyword evidence="2 7" id="KW-0349">Heme</keyword>
<accession>A0A918WZZ9</accession>
<dbReference type="CDD" id="cd20625">
    <property type="entry name" value="CYP164-like"/>
    <property type="match status" value="1"/>
</dbReference>
<evidence type="ECO:0000256" key="6">
    <source>
        <dbReference type="ARBA" id="ARBA00023033"/>
    </source>
</evidence>
<protein>
    <submittedName>
        <fullName evidence="9">Cytochrome P450</fullName>
    </submittedName>
</protein>
<dbReference type="PRINTS" id="PR00359">
    <property type="entry name" value="BP450"/>
</dbReference>